<feature type="non-terminal residue" evidence="1">
    <location>
        <position position="82"/>
    </location>
</feature>
<reference evidence="1 2" key="1">
    <citation type="submission" date="2016-07" db="EMBL/GenBank/DDBJ databases">
        <title>Draft genome of the white-rot fungus Obba rivulosa 3A-2.</title>
        <authorList>
            <consortium name="DOE Joint Genome Institute"/>
            <person name="Miettinen O."/>
            <person name="Riley R."/>
            <person name="Acob R."/>
            <person name="Barry K."/>
            <person name="Cullen D."/>
            <person name="De Vries R."/>
            <person name="Hainaut M."/>
            <person name="Hatakka A."/>
            <person name="Henrissat B."/>
            <person name="Hilden K."/>
            <person name="Kuo R."/>
            <person name="Labutti K."/>
            <person name="Lipzen A."/>
            <person name="Makela M.R."/>
            <person name="Sandor L."/>
            <person name="Spatafora J.W."/>
            <person name="Grigoriev I.V."/>
            <person name="Hibbett D.S."/>
        </authorList>
    </citation>
    <scope>NUCLEOTIDE SEQUENCE [LARGE SCALE GENOMIC DNA]</scope>
    <source>
        <strain evidence="1 2">3A-2</strain>
    </source>
</reference>
<gene>
    <name evidence="1" type="ORF">OBBRIDRAFT_717818</name>
</gene>
<dbReference type="Proteomes" id="UP000250043">
    <property type="component" value="Unassembled WGS sequence"/>
</dbReference>
<dbReference type="AlphaFoldDB" id="A0A8E2AFX2"/>
<sequence>TYPMLSKLRMMAKGRRMYTSCVKIWGDDVSGNRSKQYNEHTNVYFAHANLPHCKLSQEYFVNFCSTSPHANAGDQFDAIMRD</sequence>
<protein>
    <submittedName>
        <fullName evidence="1">Uncharacterized protein</fullName>
    </submittedName>
</protein>
<dbReference type="OrthoDB" id="2802106at2759"/>
<keyword evidence="2" id="KW-1185">Reference proteome</keyword>
<accession>A0A8E2AFX2</accession>
<organism evidence="1 2">
    <name type="scientific">Obba rivulosa</name>
    <dbReference type="NCBI Taxonomy" id="1052685"/>
    <lineage>
        <taxon>Eukaryota</taxon>
        <taxon>Fungi</taxon>
        <taxon>Dikarya</taxon>
        <taxon>Basidiomycota</taxon>
        <taxon>Agaricomycotina</taxon>
        <taxon>Agaricomycetes</taxon>
        <taxon>Polyporales</taxon>
        <taxon>Gelatoporiaceae</taxon>
        <taxon>Obba</taxon>
    </lineage>
</organism>
<feature type="non-terminal residue" evidence="1">
    <location>
        <position position="1"/>
    </location>
</feature>
<proteinExistence type="predicted"/>
<evidence type="ECO:0000313" key="1">
    <source>
        <dbReference type="EMBL" id="OCH83626.1"/>
    </source>
</evidence>
<name>A0A8E2AFX2_9APHY</name>
<dbReference type="EMBL" id="KV722920">
    <property type="protein sequence ID" value="OCH83626.1"/>
    <property type="molecule type" value="Genomic_DNA"/>
</dbReference>
<evidence type="ECO:0000313" key="2">
    <source>
        <dbReference type="Proteomes" id="UP000250043"/>
    </source>
</evidence>